<evidence type="ECO:0000313" key="3">
    <source>
        <dbReference type="EMBL" id="PZE21052.1"/>
    </source>
</evidence>
<dbReference type="Gene3D" id="3.30.1370.60">
    <property type="entry name" value="Hypothetical oxidoreductase yiak, domain 2"/>
    <property type="match status" value="1"/>
</dbReference>
<reference evidence="3" key="1">
    <citation type="submission" date="2018-06" db="EMBL/GenBank/DDBJ databases">
        <title>Paenibacillus xerothermodurans sp. nov. an extremely dry heat resistant spore forming bacterium isolated from the soil of Cape Canaveral, Florida.</title>
        <authorList>
            <person name="Seuylemezian A."/>
            <person name="Kaur N."/>
            <person name="Patil P."/>
            <person name="Patil P."/>
            <person name="Mayilraj S."/>
            <person name="Vaishampayan P."/>
        </authorList>
    </citation>
    <scope>NUCLEOTIDE SEQUENCE [LARGE SCALE GENOMIC DNA]</scope>
    <source>
        <strain evidence="3">ATCC 27380</strain>
    </source>
</reference>
<dbReference type="InterPro" id="IPR043144">
    <property type="entry name" value="Mal/L-sulf/L-lact_DH-like_ah"/>
</dbReference>
<dbReference type="OrthoDB" id="9769447at2"/>
<dbReference type="PANTHER" id="PTHR11091">
    <property type="entry name" value="OXIDOREDUCTASE-RELATED"/>
    <property type="match status" value="1"/>
</dbReference>
<protein>
    <submittedName>
        <fullName evidence="3">Ldh family oxidoreductase</fullName>
    </submittedName>
</protein>
<evidence type="ECO:0000313" key="4">
    <source>
        <dbReference type="Proteomes" id="UP000214746"/>
    </source>
</evidence>
<organism evidence="3 4">
    <name type="scientific">Paenibacillus xerothermodurans</name>
    <dbReference type="NCBI Taxonomy" id="1977292"/>
    <lineage>
        <taxon>Bacteria</taxon>
        <taxon>Bacillati</taxon>
        <taxon>Bacillota</taxon>
        <taxon>Bacilli</taxon>
        <taxon>Bacillales</taxon>
        <taxon>Paenibacillaceae</taxon>
        <taxon>Paenibacillus</taxon>
    </lineage>
</organism>
<keyword evidence="2" id="KW-0560">Oxidoreductase</keyword>
<dbReference type="InterPro" id="IPR036111">
    <property type="entry name" value="Mal/L-sulfo/L-lacto_DH-like_sf"/>
</dbReference>
<name>A0A2W1NZZ6_PAEXE</name>
<comment type="caution">
    <text evidence="3">The sequence shown here is derived from an EMBL/GenBank/DDBJ whole genome shotgun (WGS) entry which is preliminary data.</text>
</comment>
<dbReference type="PANTHER" id="PTHR11091:SF0">
    <property type="entry name" value="MALATE DEHYDROGENASE"/>
    <property type="match status" value="1"/>
</dbReference>
<accession>A0A2W1NZZ6</accession>
<keyword evidence="4" id="KW-1185">Reference proteome</keyword>
<dbReference type="InterPro" id="IPR043143">
    <property type="entry name" value="Mal/L-sulf/L-lact_DH-like_NADP"/>
</dbReference>
<comment type="similarity">
    <text evidence="1">Belongs to the LDH2/MDH2 oxidoreductase family.</text>
</comment>
<dbReference type="SUPFAM" id="SSF89733">
    <property type="entry name" value="L-sulfolactate dehydrogenase-like"/>
    <property type="match status" value="1"/>
</dbReference>
<sequence length="357" mass="38524">MSDIIVQVDQLRQFCTDVFAKSLPQREAAIIADNLVDADLLGVESHGVSRVPGYLKRMEQGLIERSTNISLISETPTTAMYDAGNGWGQVVAVKAMQAAIDKAKAYGTAFVGVNNSNHFGTCSYYTRMAAAEGCIGIAMTNSSAMMVPFGSLAPSLGTNPLSFAIPTGAGQDPVVLDMATSNVARGKIIVAKTKGNQIPEGWAVTKDGEPTTDPIAALEGFLLPMGSKGSGLAIMVDVLSGVLTGALFGKRVPRMYEDPEPQNIGHFFGVIRVDAFMPLDEFYRRMQEKIDETVKSQPAKGFNRVYMPGEIESLKMKKQLAEGIALSPAIFRELEQTGRKYGVDIQSYMSKTEETML</sequence>
<evidence type="ECO:0000256" key="2">
    <source>
        <dbReference type="ARBA" id="ARBA00023002"/>
    </source>
</evidence>
<dbReference type="GO" id="GO:0016491">
    <property type="term" value="F:oxidoreductase activity"/>
    <property type="evidence" value="ECO:0007669"/>
    <property type="project" value="UniProtKB-KW"/>
</dbReference>
<dbReference type="AlphaFoldDB" id="A0A2W1NZZ6"/>
<dbReference type="EMBL" id="NHRJ02000004">
    <property type="protein sequence ID" value="PZE21052.1"/>
    <property type="molecule type" value="Genomic_DNA"/>
</dbReference>
<gene>
    <name evidence="3" type="ORF">CBW46_010250</name>
</gene>
<proteinExistence type="inferred from homology"/>
<evidence type="ECO:0000256" key="1">
    <source>
        <dbReference type="ARBA" id="ARBA00006056"/>
    </source>
</evidence>
<dbReference type="RefSeq" id="WP_089199908.1">
    <property type="nucleotide sequence ID" value="NZ_NHRJ02000004.1"/>
</dbReference>
<dbReference type="Proteomes" id="UP000214746">
    <property type="component" value="Unassembled WGS sequence"/>
</dbReference>
<dbReference type="Gene3D" id="1.10.1530.10">
    <property type="match status" value="1"/>
</dbReference>
<dbReference type="InterPro" id="IPR003767">
    <property type="entry name" value="Malate/L-lactate_DH-like"/>
</dbReference>
<dbReference type="Pfam" id="PF02615">
    <property type="entry name" value="Ldh_2"/>
    <property type="match status" value="1"/>
</dbReference>